<organism evidence="2 3">
    <name type="scientific">Flavisolibacter ginsenosidimutans</name>
    <dbReference type="NCBI Taxonomy" id="661481"/>
    <lineage>
        <taxon>Bacteria</taxon>
        <taxon>Pseudomonadati</taxon>
        <taxon>Bacteroidota</taxon>
        <taxon>Chitinophagia</taxon>
        <taxon>Chitinophagales</taxon>
        <taxon>Chitinophagaceae</taxon>
        <taxon>Flavisolibacter</taxon>
    </lineage>
</organism>
<dbReference type="AlphaFoldDB" id="A0A5B8UK79"/>
<name>A0A5B8UK79_9BACT</name>
<evidence type="ECO:0000313" key="3">
    <source>
        <dbReference type="Proteomes" id="UP000321204"/>
    </source>
</evidence>
<evidence type="ECO:0000313" key="2">
    <source>
        <dbReference type="EMBL" id="QEC56812.1"/>
    </source>
</evidence>
<dbReference type="Gene3D" id="3.10.450.40">
    <property type="match status" value="1"/>
</dbReference>
<dbReference type="Pfam" id="PF04965">
    <property type="entry name" value="GPW_gp25"/>
    <property type="match status" value="1"/>
</dbReference>
<protein>
    <submittedName>
        <fullName evidence="2">GPW/gp25 family protein</fullName>
    </submittedName>
</protein>
<dbReference type="RefSeq" id="WP_146788299.1">
    <property type="nucleotide sequence ID" value="NZ_BAABIO010000003.1"/>
</dbReference>
<proteinExistence type="predicted"/>
<dbReference type="OrthoDB" id="1161413at2"/>
<dbReference type="InterPro" id="IPR007048">
    <property type="entry name" value="IraD/Gp25-like"/>
</dbReference>
<sequence length="143" mass="16478">MGYYKIPMLLHAVTEGRELPACDLETSIQKSLELIITTKFGEHRSDPTFGCEIWDLDFELIVSARLWEEKLRQSLLKSITSHEHRLTNVEINAAISDVEKFNVLKQFTEIKKRVDIHITGQMKKTGEMFVFHTALFLSPLSVD</sequence>
<dbReference type="KEGG" id="fgg:FSB75_13195"/>
<evidence type="ECO:0000259" key="1">
    <source>
        <dbReference type="Pfam" id="PF04965"/>
    </source>
</evidence>
<dbReference type="Proteomes" id="UP000321204">
    <property type="component" value="Chromosome"/>
</dbReference>
<gene>
    <name evidence="2" type="ORF">FSB75_13195</name>
</gene>
<accession>A0A5B8UK79</accession>
<dbReference type="SUPFAM" id="SSF160719">
    <property type="entry name" value="gpW/gp25-like"/>
    <property type="match status" value="1"/>
</dbReference>
<dbReference type="EMBL" id="CP042433">
    <property type="protein sequence ID" value="QEC56812.1"/>
    <property type="molecule type" value="Genomic_DNA"/>
</dbReference>
<feature type="domain" description="IraD/Gp25-like" evidence="1">
    <location>
        <begin position="23"/>
        <end position="125"/>
    </location>
</feature>
<reference evidence="2 3" key="1">
    <citation type="journal article" date="2015" name="Int. J. Syst. Evol. Microbiol.">
        <title>Flavisolibacter ginsenosidimutans sp. nov., with ginsenoside-converting activity isolated from soil used for cultivating ginseng.</title>
        <authorList>
            <person name="Zhao Y."/>
            <person name="Liu Q."/>
            <person name="Kang M.S."/>
            <person name="Jin F."/>
            <person name="Yu H."/>
            <person name="Im W.T."/>
        </authorList>
    </citation>
    <scope>NUCLEOTIDE SEQUENCE [LARGE SCALE GENOMIC DNA]</scope>
    <source>
        <strain evidence="2 3">Gsoil 636</strain>
    </source>
</reference>
<keyword evidence="3" id="KW-1185">Reference proteome</keyword>